<evidence type="ECO:0000313" key="2">
    <source>
        <dbReference type="EMBL" id="TCT19982.1"/>
    </source>
</evidence>
<sequence>MIKRLMFLVSFFTLSACVPGQQAVDSKELEDLENHLEELQEENETLLEEVDTLKKQIRRLREKEIEYTSRITWQNHRINELEQAYKDAKDSLQSGNEYDPVFATFIGVPDEAGVEGTDWYRAETKYTRLYFHGEAVKMEYVVEDIDNMYRYILSFLGESWDGDKISIFFTDHEQLFGKELFSGYYQPLTGRIWISPEFTEVYDDEYGEFLFDPRETLLHELFHAVSKFNQRLPYEDYWFEEGMASYLALTYEYDVIDEQKFPEASEERVLYNVYWLEYADYSFPEAIHDEQELNEYWAPLSDEEKAEFFTLNGIGRLHYGDSYGITISFFEASIVDALITFYGEEKTLDYYLAMKHVQDTEEMERQFESVFQETIDEFEMRWKERILSADSLNEGDEQ</sequence>
<evidence type="ECO:0000256" key="1">
    <source>
        <dbReference type="SAM" id="Coils"/>
    </source>
</evidence>
<dbReference type="EMBL" id="SMAN01000015">
    <property type="protein sequence ID" value="TCT19982.1"/>
    <property type="molecule type" value="Genomic_DNA"/>
</dbReference>
<dbReference type="RefSeq" id="WP_132372246.1">
    <property type="nucleotide sequence ID" value="NZ_SMAN01000015.1"/>
</dbReference>
<organism evidence="2 3">
    <name type="scientific">Melghiribacillus thermohalophilus</name>
    <dbReference type="NCBI Taxonomy" id="1324956"/>
    <lineage>
        <taxon>Bacteria</taxon>
        <taxon>Bacillati</taxon>
        <taxon>Bacillota</taxon>
        <taxon>Bacilli</taxon>
        <taxon>Bacillales</taxon>
        <taxon>Bacillaceae</taxon>
        <taxon>Melghiribacillus</taxon>
    </lineage>
</organism>
<comment type="caution">
    <text evidence="2">The sequence shown here is derived from an EMBL/GenBank/DDBJ whole genome shotgun (WGS) entry which is preliminary data.</text>
</comment>
<dbReference type="PROSITE" id="PS51257">
    <property type="entry name" value="PROKAR_LIPOPROTEIN"/>
    <property type="match status" value="1"/>
</dbReference>
<feature type="coiled-coil region" evidence="1">
    <location>
        <begin position="22"/>
        <end position="70"/>
    </location>
</feature>
<dbReference type="Proteomes" id="UP000294650">
    <property type="component" value="Unassembled WGS sequence"/>
</dbReference>
<reference evidence="2 3" key="1">
    <citation type="submission" date="2019-03" db="EMBL/GenBank/DDBJ databases">
        <title>Genomic Encyclopedia of Type Strains, Phase IV (KMG-IV): sequencing the most valuable type-strain genomes for metagenomic binning, comparative biology and taxonomic classification.</title>
        <authorList>
            <person name="Goeker M."/>
        </authorList>
    </citation>
    <scope>NUCLEOTIDE SEQUENCE [LARGE SCALE GENOMIC DNA]</scope>
    <source>
        <strain evidence="2 3">DSM 25894</strain>
    </source>
</reference>
<name>A0A4V6NZX2_9BACI</name>
<accession>A0A4V6NZX2</accession>
<keyword evidence="3" id="KW-1185">Reference proteome</keyword>
<dbReference type="AlphaFoldDB" id="A0A4V6NZX2"/>
<dbReference type="OrthoDB" id="43895at2"/>
<gene>
    <name evidence="2" type="ORF">EDD68_11532</name>
</gene>
<evidence type="ECO:0000313" key="3">
    <source>
        <dbReference type="Proteomes" id="UP000294650"/>
    </source>
</evidence>
<proteinExistence type="predicted"/>
<keyword evidence="1" id="KW-0175">Coiled coil</keyword>
<protein>
    <submittedName>
        <fullName evidence="2">Uncharacterized protein</fullName>
    </submittedName>
</protein>